<keyword evidence="1" id="KW-0812">Transmembrane</keyword>
<dbReference type="InterPro" id="IPR043128">
    <property type="entry name" value="Rev_trsase/Diguanyl_cyclase"/>
</dbReference>
<feature type="domain" description="EAL" evidence="2">
    <location>
        <begin position="515"/>
        <end position="765"/>
    </location>
</feature>
<dbReference type="Gene3D" id="3.20.20.450">
    <property type="entry name" value="EAL domain"/>
    <property type="match status" value="1"/>
</dbReference>
<feature type="transmembrane region" description="Helical" evidence="1">
    <location>
        <begin position="144"/>
        <end position="162"/>
    </location>
</feature>
<organism evidence="4 5">
    <name type="scientific">Patulibacter medicamentivorans</name>
    <dbReference type="NCBI Taxonomy" id="1097667"/>
    <lineage>
        <taxon>Bacteria</taxon>
        <taxon>Bacillati</taxon>
        <taxon>Actinomycetota</taxon>
        <taxon>Thermoleophilia</taxon>
        <taxon>Solirubrobacterales</taxon>
        <taxon>Patulibacteraceae</taxon>
        <taxon>Patulibacter</taxon>
    </lineage>
</organism>
<dbReference type="InterPro" id="IPR052155">
    <property type="entry name" value="Biofilm_reg_signaling"/>
</dbReference>
<dbReference type="CDD" id="cd01948">
    <property type="entry name" value="EAL"/>
    <property type="match status" value="1"/>
</dbReference>
<dbReference type="SUPFAM" id="SSF55073">
    <property type="entry name" value="Nucleotide cyclase"/>
    <property type="match status" value="1"/>
</dbReference>
<evidence type="ECO:0000259" key="2">
    <source>
        <dbReference type="PROSITE" id="PS50883"/>
    </source>
</evidence>
<dbReference type="PANTHER" id="PTHR44757:SF2">
    <property type="entry name" value="BIOFILM ARCHITECTURE MAINTENANCE PROTEIN MBAA"/>
    <property type="match status" value="1"/>
</dbReference>
<keyword evidence="1" id="KW-1133">Transmembrane helix</keyword>
<name>H0EBN7_9ACTN</name>
<gene>
    <name evidence="4" type="ORF">PAI11_42700</name>
</gene>
<dbReference type="RefSeq" id="WP_007579143.1">
    <property type="nucleotide sequence ID" value="NZ_AGUD01000313.1"/>
</dbReference>
<dbReference type="AlphaFoldDB" id="H0EBN7"/>
<dbReference type="CDD" id="cd01949">
    <property type="entry name" value="GGDEF"/>
    <property type="match status" value="1"/>
</dbReference>
<dbReference type="SUPFAM" id="SSF141868">
    <property type="entry name" value="EAL domain-like"/>
    <property type="match status" value="1"/>
</dbReference>
<dbReference type="InterPro" id="IPR001633">
    <property type="entry name" value="EAL_dom"/>
</dbReference>
<feature type="transmembrane region" description="Helical" evidence="1">
    <location>
        <begin position="275"/>
        <end position="298"/>
    </location>
</feature>
<dbReference type="PROSITE" id="PS50887">
    <property type="entry name" value="GGDEF"/>
    <property type="match status" value="1"/>
</dbReference>
<dbReference type="Pfam" id="PF00990">
    <property type="entry name" value="GGDEF"/>
    <property type="match status" value="1"/>
</dbReference>
<feature type="transmembrane region" description="Helical" evidence="1">
    <location>
        <begin position="244"/>
        <end position="263"/>
    </location>
</feature>
<dbReference type="NCBIfam" id="TIGR00254">
    <property type="entry name" value="GGDEF"/>
    <property type="match status" value="1"/>
</dbReference>
<feature type="transmembrane region" description="Helical" evidence="1">
    <location>
        <begin position="182"/>
        <end position="200"/>
    </location>
</feature>
<reference evidence="4 5" key="1">
    <citation type="journal article" date="2013" name="Biodegradation">
        <title>Quantitative proteomic analysis of ibuprofen-degrading Patulibacter sp. strain I11.</title>
        <authorList>
            <person name="Almeida B."/>
            <person name="Kjeldal H."/>
            <person name="Lolas I."/>
            <person name="Knudsen A.D."/>
            <person name="Carvalho G."/>
            <person name="Nielsen K.L."/>
            <person name="Barreto Crespo M.T."/>
            <person name="Stensballe A."/>
            <person name="Nielsen J.L."/>
        </authorList>
    </citation>
    <scope>NUCLEOTIDE SEQUENCE [LARGE SCALE GENOMIC DNA]</scope>
    <source>
        <strain evidence="4 5">I11</strain>
    </source>
</reference>
<keyword evidence="5" id="KW-1185">Reference proteome</keyword>
<proteinExistence type="predicted"/>
<dbReference type="InterPro" id="IPR035919">
    <property type="entry name" value="EAL_sf"/>
</dbReference>
<dbReference type="Proteomes" id="UP000005143">
    <property type="component" value="Unassembled WGS sequence"/>
</dbReference>
<accession>H0EBN7</accession>
<comment type="caution">
    <text evidence="4">The sequence shown here is derived from an EMBL/GenBank/DDBJ whole genome shotgun (WGS) entry which is preliminary data.</text>
</comment>
<feature type="domain" description="GGDEF" evidence="3">
    <location>
        <begin position="373"/>
        <end position="506"/>
    </location>
</feature>
<sequence>MSLRWAAAIVSQRVPMRILQLVAVLGGLACLMAVLRPAAAGGSVANVTLRLAETGLVLLALWGALRRARRTPPGPERAGWISLGGAAVAALVTTTAVTVDPQMTARLGTPTVFDVPSLLVAPLAIVGVLLFARPPRDRSQAGRILLDGIAIGCATGLVGWYLVLRPFVDAGLEATPSRGLALAYLGCDATAMALGLLALLRARRSLRWTVAAAVIALTLLLVSDVGRGFQFLPGHAAPAALTEIGWALALAIFAIGAWIAPGAERSRGRGAPRGWLWWLTLPYLFLMPVAGVLLVAAIRGDADVPMVAGSAVIIAVLGFRHVVALHENAGLTHRLATSVRELEHRAEHDELTGLLNRSGLIGSLDRLRHGEGKPVALLFVDVDRFKGINDTLGHTVGDAVLRAIGERLRYSIGRDGLAARFAGDEFVLLLTDVGSPAEVLARAQDALDLVERPIPLSDGGEVVVTASAGVAINDRLGDGESMVREADLAMFEAKQGGRARIQLFEEGLRERSLDRVRIEQDLRRALYRRGEFEVHLQPLVDLESDRLWGAEALVRWRHPAQGMLLPGRFLSVAEESGLIVPLGYLVLSEACAAAAAIPGLVVSVNLSPRQIHDPGLVPTVADNLALHGLPAERLCLEVTEDVLVDDRTIGVLEDLRALGTRVAIDDFGVGASSLKQLRRIPGALVKIDRSFVSGLDSDEGHDDRVMVKALVTVAEQLGLEVVAEGIERPEQLAAVRELGASIGQGWLLGHPQRAAAFVTAAGSRPLVRRGPRRA</sequence>
<dbReference type="EMBL" id="AGUD01000313">
    <property type="protein sequence ID" value="EHN08899.1"/>
    <property type="molecule type" value="Genomic_DNA"/>
</dbReference>
<dbReference type="Pfam" id="PF00563">
    <property type="entry name" value="EAL"/>
    <property type="match status" value="1"/>
</dbReference>
<dbReference type="PANTHER" id="PTHR44757">
    <property type="entry name" value="DIGUANYLATE CYCLASE DGCP"/>
    <property type="match status" value="1"/>
</dbReference>
<dbReference type="InterPro" id="IPR029787">
    <property type="entry name" value="Nucleotide_cyclase"/>
</dbReference>
<feature type="transmembrane region" description="Helical" evidence="1">
    <location>
        <begin position="212"/>
        <end position="232"/>
    </location>
</feature>
<evidence type="ECO:0000313" key="4">
    <source>
        <dbReference type="EMBL" id="EHN08899.1"/>
    </source>
</evidence>
<dbReference type="SMART" id="SM00267">
    <property type="entry name" value="GGDEF"/>
    <property type="match status" value="1"/>
</dbReference>
<feature type="transmembrane region" description="Helical" evidence="1">
    <location>
        <begin position="47"/>
        <end position="65"/>
    </location>
</feature>
<dbReference type="PROSITE" id="PS51257">
    <property type="entry name" value="PROKAR_LIPOPROTEIN"/>
    <property type="match status" value="1"/>
</dbReference>
<protein>
    <submittedName>
        <fullName evidence="4">Uncharacterized protein</fullName>
    </submittedName>
</protein>
<feature type="transmembrane region" description="Helical" evidence="1">
    <location>
        <begin position="111"/>
        <end position="132"/>
    </location>
</feature>
<dbReference type="Gene3D" id="3.30.70.270">
    <property type="match status" value="1"/>
</dbReference>
<dbReference type="SMART" id="SM00052">
    <property type="entry name" value="EAL"/>
    <property type="match status" value="1"/>
</dbReference>
<evidence type="ECO:0000259" key="3">
    <source>
        <dbReference type="PROSITE" id="PS50887"/>
    </source>
</evidence>
<evidence type="ECO:0000256" key="1">
    <source>
        <dbReference type="SAM" id="Phobius"/>
    </source>
</evidence>
<keyword evidence="1" id="KW-0472">Membrane</keyword>
<dbReference type="InterPro" id="IPR000160">
    <property type="entry name" value="GGDEF_dom"/>
</dbReference>
<dbReference type="PROSITE" id="PS50883">
    <property type="entry name" value="EAL"/>
    <property type="match status" value="1"/>
</dbReference>
<feature type="transmembrane region" description="Helical" evidence="1">
    <location>
        <begin position="77"/>
        <end position="99"/>
    </location>
</feature>
<evidence type="ECO:0000313" key="5">
    <source>
        <dbReference type="Proteomes" id="UP000005143"/>
    </source>
</evidence>